<keyword evidence="14" id="KW-1185">Reference proteome</keyword>
<feature type="binding site" evidence="10">
    <location>
        <position position="41"/>
    </location>
    <ligand>
        <name>ATP</name>
        <dbReference type="ChEBI" id="CHEBI:30616"/>
    </ligand>
</feature>
<dbReference type="GO" id="GO:0005524">
    <property type="term" value="F:ATP binding"/>
    <property type="evidence" value="ECO:0007669"/>
    <property type="project" value="UniProtKB-UniRule"/>
</dbReference>
<evidence type="ECO:0000256" key="8">
    <source>
        <dbReference type="ARBA" id="ARBA00022840"/>
    </source>
</evidence>
<dbReference type="PROSITE" id="PS50011">
    <property type="entry name" value="PROTEIN_KINASE_DOM"/>
    <property type="match status" value="1"/>
</dbReference>
<dbReference type="PROSITE" id="PS00107">
    <property type="entry name" value="PROTEIN_KINASE_ATP"/>
    <property type="match status" value="1"/>
</dbReference>
<dbReference type="Gene3D" id="1.10.510.10">
    <property type="entry name" value="Transferase(Phosphotransferase) domain 1"/>
    <property type="match status" value="1"/>
</dbReference>
<dbReference type="CDD" id="cd12219">
    <property type="entry name" value="Ubl_TBK1_like"/>
    <property type="match status" value="1"/>
</dbReference>
<dbReference type="Proteomes" id="UP000596742">
    <property type="component" value="Unassembled WGS sequence"/>
</dbReference>
<evidence type="ECO:0000256" key="4">
    <source>
        <dbReference type="ARBA" id="ARBA00022527"/>
    </source>
</evidence>
<comment type="catalytic activity">
    <reaction evidence="9">
        <text>L-seryl-[I-kappa-B protein] + ATP = O-phospho-L-seryl-[I-kappa-B protein] + ADP + H(+)</text>
        <dbReference type="Rhea" id="RHEA:19073"/>
        <dbReference type="Rhea" id="RHEA-COMP:13698"/>
        <dbReference type="Rhea" id="RHEA-COMP:13699"/>
        <dbReference type="ChEBI" id="CHEBI:15378"/>
        <dbReference type="ChEBI" id="CHEBI:29999"/>
        <dbReference type="ChEBI" id="CHEBI:30616"/>
        <dbReference type="ChEBI" id="CHEBI:83421"/>
        <dbReference type="ChEBI" id="CHEBI:456216"/>
        <dbReference type="EC" id="2.7.11.10"/>
    </reaction>
</comment>
<dbReference type="InterPro" id="IPR000719">
    <property type="entry name" value="Prot_kinase_dom"/>
</dbReference>
<dbReference type="InterPro" id="IPR008271">
    <property type="entry name" value="Ser/Thr_kinase_AS"/>
</dbReference>
<dbReference type="Pfam" id="PF18396">
    <property type="entry name" value="TBK1_ULD"/>
    <property type="match status" value="1"/>
</dbReference>
<dbReference type="PANTHER" id="PTHR22969:SF15">
    <property type="entry name" value="FI05319P"/>
    <property type="match status" value="1"/>
</dbReference>
<dbReference type="GO" id="GO:0005737">
    <property type="term" value="C:cytoplasm"/>
    <property type="evidence" value="ECO:0007669"/>
    <property type="project" value="UniProtKB-SubCell"/>
</dbReference>
<dbReference type="Gene3D" id="3.30.200.20">
    <property type="entry name" value="Phosphorylase Kinase, domain 1"/>
    <property type="match status" value="1"/>
</dbReference>
<gene>
    <name evidence="13" type="ORF">MGAL_10B054325</name>
</gene>
<dbReference type="InterPro" id="IPR017441">
    <property type="entry name" value="Protein_kinase_ATP_BS"/>
</dbReference>
<reference evidence="13" key="1">
    <citation type="submission" date="2018-11" db="EMBL/GenBank/DDBJ databases">
        <authorList>
            <person name="Alioto T."/>
            <person name="Alioto T."/>
        </authorList>
    </citation>
    <scope>NUCLEOTIDE SEQUENCE</scope>
</reference>
<dbReference type="InterPro" id="IPR051180">
    <property type="entry name" value="IKK"/>
</dbReference>
<comment type="subcellular location">
    <subcellularLocation>
        <location evidence="1">Cytoplasm</location>
    </subcellularLocation>
</comment>
<dbReference type="InterPro" id="IPR011009">
    <property type="entry name" value="Kinase-like_dom_sf"/>
</dbReference>
<dbReference type="InterPro" id="IPR041087">
    <property type="entry name" value="TBK1_ULD"/>
</dbReference>
<organism evidence="13 14">
    <name type="scientific">Mytilus galloprovincialis</name>
    <name type="common">Mediterranean mussel</name>
    <dbReference type="NCBI Taxonomy" id="29158"/>
    <lineage>
        <taxon>Eukaryota</taxon>
        <taxon>Metazoa</taxon>
        <taxon>Spiralia</taxon>
        <taxon>Lophotrochozoa</taxon>
        <taxon>Mollusca</taxon>
        <taxon>Bivalvia</taxon>
        <taxon>Autobranchia</taxon>
        <taxon>Pteriomorphia</taxon>
        <taxon>Mytilida</taxon>
        <taxon>Mytiloidea</taxon>
        <taxon>Mytilidae</taxon>
        <taxon>Mytilinae</taxon>
        <taxon>Mytilus</taxon>
    </lineage>
</organism>
<dbReference type="PANTHER" id="PTHR22969">
    <property type="entry name" value="IKB KINASE"/>
    <property type="match status" value="1"/>
</dbReference>
<evidence type="ECO:0000313" key="14">
    <source>
        <dbReference type="Proteomes" id="UP000596742"/>
    </source>
</evidence>
<keyword evidence="8 10" id="KW-0067">ATP-binding</keyword>
<evidence type="ECO:0000256" key="2">
    <source>
        <dbReference type="ARBA" id="ARBA00012442"/>
    </source>
</evidence>
<evidence type="ECO:0000256" key="11">
    <source>
        <dbReference type="SAM" id="Coils"/>
    </source>
</evidence>
<evidence type="ECO:0000259" key="12">
    <source>
        <dbReference type="PROSITE" id="PS50011"/>
    </source>
</evidence>
<dbReference type="EC" id="2.7.11.10" evidence="2"/>
<proteinExistence type="predicted"/>
<dbReference type="EMBL" id="UYJE01008584">
    <property type="protein sequence ID" value="VDI65086.1"/>
    <property type="molecule type" value="Genomic_DNA"/>
</dbReference>
<dbReference type="GO" id="GO:0008384">
    <property type="term" value="F:IkappaB kinase activity"/>
    <property type="evidence" value="ECO:0007669"/>
    <property type="project" value="UniProtKB-EC"/>
</dbReference>
<comment type="caution">
    <text evidence="13">The sequence shown here is derived from an EMBL/GenBank/DDBJ whole genome shotgun (WGS) entry which is preliminary data.</text>
</comment>
<protein>
    <recommendedName>
        <fullName evidence="2">IkappaB kinase</fullName>
        <ecNumber evidence="2">2.7.11.10</ecNumber>
    </recommendedName>
</protein>
<dbReference type="AlphaFoldDB" id="A0A8B6GKQ6"/>
<feature type="domain" description="Protein kinase" evidence="12">
    <location>
        <begin position="12"/>
        <end position="307"/>
    </location>
</feature>
<accession>A0A8B6GKQ6</accession>
<dbReference type="Gene3D" id="3.10.20.90">
    <property type="entry name" value="Phosphatidylinositol 3-kinase Catalytic Subunit, Chain A, domain 1"/>
    <property type="match status" value="1"/>
</dbReference>
<keyword evidence="3" id="KW-0963">Cytoplasm</keyword>
<evidence type="ECO:0000256" key="7">
    <source>
        <dbReference type="ARBA" id="ARBA00022777"/>
    </source>
</evidence>
<evidence type="ECO:0000256" key="10">
    <source>
        <dbReference type="PROSITE-ProRule" id="PRU10141"/>
    </source>
</evidence>
<dbReference type="FunFam" id="1.10.510.10:FF:000100">
    <property type="entry name" value="inhibitor of nuclear factor kappa-B kinase subunit epsilon"/>
    <property type="match status" value="1"/>
</dbReference>
<evidence type="ECO:0000256" key="3">
    <source>
        <dbReference type="ARBA" id="ARBA00022490"/>
    </source>
</evidence>
<dbReference type="PROSITE" id="PS00108">
    <property type="entry name" value="PROTEIN_KINASE_ST"/>
    <property type="match status" value="1"/>
</dbReference>
<keyword evidence="6 10" id="KW-0547">Nucleotide-binding</keyword>
<keyword evidence="7 13" id="KW-0418">Kinase</keyword>
<dbReference type="Pfam" id="PF00069">
    <property type="entry name" value="Pkinase"/>
    <property type="match status" value="1"/>
</dbReference>
<keyword evidence="11" id="KW-0175">Coiled coil</keyword>
<sequence length="714" mass="81577">MEYVGETVNHYYSLKDRLGQGAFSCVFLGYNKVTGEKRALKVPKRAGADKATQRETDALLSFRHTNIVQLFGIEDEMVSNKTVIVMEFCSGGSLQTMLQEPEYMNGLPDILFTLLLTHLASGLQELHSKDFVHRDIKPANILITKSVPNIITFKISDFGSSRQNHSQYDEEMCLSLAGTEEYLHPLLYKGAFIQKSSHVKVNSCVDKWALGVTLFHAASGNVPFKPYGGARRNRQTMFLIISQKPRGKICGIQEMENGKIQWSSEFPTSCNISSGLKSRLVPLMSGLLEANNAHQWSYETFFQEAYNLNNAVPIHILNICDCQYLTVYLNKSARLSMLYEMIATETDIDRRYQTIYFEKTNIEHLSLDTTIKDLPVTSRENPLLLISTIDVDIFNSSRIQNDISTLDNANLRNEMLVKVGRKAACIIAYLCNTVEDIHRAKKCVQAFRSDLRNSNEIKLKDLQKEFKLLKMIANERLSRSKPCSSQMCSIQTDSPLRARGTQNSSMHQSTMEITQVTEYITERIHDVSSIMKRNLKSKDFTSLCTDECIGTLKSYLKTSKDTLSDILKYSAVREKTPLDLVRNKNLRDSILNLVYKARNHWINHCDCDNKIFVNNIQDILRNELHLNEKFRELSRNMEELKDIIDDGSAQHLYRNTCNQKMSISCSEDLESIFKEKTQLETDGLINSSKESLHRFMKESDDFESLLESMTTHDS</sequence>
<evidence type="ECO:0000256" key="9">
    <source>
        <dbReference type="ARBA" id="ARBA00048789"/>
    </source>
</evidence>
<evidence type="ECO:0000256" key="1">
    <source>
        <dbReference type="ARBA" id="ARBA00004496"/>
    </source>
</evidence>
<dbReference type="SUPFAM" id="SSF56112">
    <property type="entry name" value="Protein kinase-like (PK-like)"/>
    <property type="match status" value="1"/>
</dbReference>
<feature type="coiled-coil region" evidence="11">
    <location>
        <begin position="623"/>
        <end position="650"/>
    </location>
</feature>
<dbReference type="SMART" id="SM00220">
    <property type="entry name" value="S_TKc"/>
    <property type="match status" value="1"/>
</dbReference>
<name>A0A8B6GKQ6_MYTGA</name>
<dbReference type="OrthoDB" id="10013850at2759"/>
<keyword evidence="5 13" id="KW-0808">Transferase</keyword>
<evidence type="ECO:0000256" key="6">
    <source>
        <dbReference type="ARBA" id="ARBA00022741"/>
    </source>
</evidence>
<keyword evidence="4" id="KW-0723">Serine/threonine-protein kinase</keyword>
<evidence type="ECO:0000256" key="5">
    <source>
        <dbReference type="ARBA" id="ARBA00022679"/>
    </source>
</evidence>
<evidence type="ECO:0000313" key="13">
    <source>
        <dbReference type="EMBL" id="VDI65086.1"/>
    </source>
</evidence>